<name>A0A1P8WLK9_9PLAN</name>
<keyword evidence="5" id="KW-1185">Reference proteome</keyword>
<evidence type="ECO:0000256" key="2">
    <source>
        <dbReference type="SAM" id="SignalP"/>
    </source>
</evidence>
<organism evidence="4 5">
    <name type="scientific">Fuerstiella marisgermanici</name>
    <dbReference type="NCBI Taxonomy" id="1891926"/>
    <lineage>
        <taxon>Bacteria</taxon>
        <taxon>Pseudomonadati</taxon>
        <taxon>Planctomycetota</taxon>
        <taxon>Planctomycetia</taxon>
        <taxon>Planctomycetales</taxon>
        <taxon>Planctomycetaceae</taxon>
        <taxon>Fuerstiella</taxon>
    </lineage>
</organism>
<feature type="compositionally biased region" description="Low complexity" evidence="1">
    <location>
        <begin position="28"/>
        <end position="40"/>
    </location>
</feature>
<dbReference type="EMBL" id="CP017641">
    <property type="protein sequence ID" value="APZ94934.1"/>
    <property type="molecule type" value="Genomic_DNA"/>
</dbReference>
<proteinExistence type="predicted"/>
<keyword evidence="2" id="KW-0732">Signal</keyword>
<gene>
    <name evidence="4" type="ORF">Fuma_04585</name>
</gene>
<dbReference type="PROSITE" id="PS51257">
    <property type="entry name" value="PROKAR_LIPOPROTEIN"/>
    <property type="match status" value="1"/>
</dbReference>
<evidence type="ECO:0000313" key="5">
    <source>
        <dbReference type="Proteomes" id="UP000187735"/>
    </source>
</evidence>
<dbReference type="AlphaFoldDB" id="A0A1P8WLK9"/>
<protein>
    <recommendedName>
        <fullName evidence="3">Tll0287-like domain-containing protein</fullName>
    </recommendedName>
</protein>
<accession>A0A1P8WLK9</accession>
<evidence type="ECO:0000256" key="1">
    <source>
        <dbReference type="SAM" id="MobiDB-lite"/>
    </source>
</evidence>
<dbReference type="STRING" id="1891926.Fuma_04585"/>
<evidence type="ECO:0000313" key="4">
    <source>
        <dbReference type="EMBL" id="APZ94934.1"/>
    </source>
</evidence>
<feature type="domain" description="Tll0287-like" evidence="3">
    <location>
        <begin position="73"/>
        <end position="210"/>
    </location>
</feature>
<dbReference type="Proteomes" id="UP000187735">
    <property type="component" value="Chromosome"/>
</dbReference>
<dbReference type="InterPro" id="IPR021796">
    <property type="entry name" value="Tll0287-like_dom"/>
</dbReference>
<feature type="chain" id="PRO_5012862811" description="Tll0287-like domain-containing protein" evidence="2">
    <location>
        <begin position="22"/>
        <end position="215"/>
    </location>
</feature>
<dbReference type="KEGG" id="fmr:Fuma_04585"/>
<feature type="region of interest" description="Disordered" evidence="1">
    <location>
        <begin position="23"/>
        <end position="42"/>
    </location>
</feature>
<evidence type="ECO:0000259" key="3">
    <source>
        <dbReference type="Pfam" id="PF11845"/>
    </source>
</evidence>
<feature type="signal peptide" evidence="2">
    <location>
        <begin position="1"/>
        <end position="21"/>
    </location>
</feature>
<sequence length="215" mass="23342" precursor="true">MTNKRTATVALAMCMSLIGCAKPEGDSSTETASPAAPSTEDVGETVVIESADQLTPVQRQQHETALAAKDALMTKLSGRLVEAIQKDGPAAAIDVCKSEAPAIAENVKREFKVDIGRTSFKLRSSMNPSPDWATEFVETRADTPQLVSLSDDALGVFLPIRLQKKCLLCHGPVDQLAEDVKSALKLQYPNDQATGFHEDDLRGWFWVEVPHPPKQ</sequence>
<reference evidence="4 5" key="1">
    <citation type="journal article" date="2016" name="Front. Microbiol.">
        <title>Fuerstia marisgermanicae gen. nov., sp. nov., an Unusual Member of the Phylum Planctomycetes from the German Wadden Sea.</title>
        <authorList>
            <person name="Kohn T."/>
            <person name="Heuer A."/>
            <person name="Jogler M."/>
            <person name="Vollmers J."/>
            <person name="Boedeker C."/>
            <person name="Bunk B."/>
            <person name="Rast P."/>
            <person name="Borchert D."/>
            <person name="Glockner I."/>
            <person name="Freese H.M."/>
            <person name="Klenk H.P."/>
            <person name="Overmann J."/>
            <person name="Kaster A.K."/>
            <person name="Rohde M."/>
            <person name="Wiegand S."/>
            <person name="Jogler C."/>
        </authorList>
    </citation>
    <scope>NUCLEOTIDE SEQUENCE [LARGE SCALE GENOMIC DNA]</scope>
    <source>
        <strain evidence="4 5">NH11</strain>
    </source>
</reference>
<dbReference type="OrthoDB" id="9797588at2"/>
<dbReference type="Pfam" id="PF11845">
    <property type="entry name" value="Tll0287-like"/>
    <property type="match status" value="1"/>
</dbReference>
<dbReference type="RefSeq" id="WP_158521103.1">
    <property type="nucleotide sequence ID" value="NZ_CP017641.1"/>
</dbReference>